<keyword evidence="3" id="KW-1185">Reference proteome</keyword>
<evidence type="ECO:0000313" key="2">
    <source>
        <dbReference type="EMBL" id="MDT0267923.1"/>
    </source>
</evidence>
<proteinExistence type="predicted"/>
<reference evidence="3" key="1">
    <citation type="submission" date="2023-07" db="EMBL/GenBank/DDBJ databases">
        <title>30 novel species of actinomycetes from the DSMZ collection.</title>
        <authorList>
            <person name="Nouioui I."/>
        </authorList>
    </citation>
    <scope>NUCLEOTIDE SEQUENCE [LARGE SCALE GENOMIC DNA]</scope>
    <source>
        <strain evidence="3">DSM 44915</strain>
    </source>
</reference>
<dbReference type="InterPro" id="IPR004360">
    <property type="entry name" value="Glyas_Fos-R_dOase_dom"/>
</dbReference>
<feature type="domain" description="VOC" evidence="1">
    <location>
        <begin position="32"/>
        <end position="161"/>
    </location>
</feature>
<evidence type="ECO:0000313" key="3">
    <source>
        <dbReference type="Proteomes" id="UP001183410"/>
    </source>
</evidence>
<dbReference type="Proteomes" id="UP001183410">
    <property type="component" value="Unassembled WGS sequence"/>
</dbReference>
<dbReference type="InterPro" id="IPR029068">
    <property type="entry name" value="Glyas_Bleomycin-R_OHBP_Dase"/>
</dbReference>
<evidence type="ECO:0000259" key="1">
    <source>
        <dbReference type="PROSITE" id="PS51819"/>
    </source>
</evidence>
<dbReference type="Gene3D" id="3.10.180.10">
    <property type="entry name" value="2,3-Dihydroxybiphenyl 1,2-Dioxygenase, domain 1"/>
    <property type="match status" value="1"/>
</dbReference>
<dbReference type="Pfam" id="PF00903">
    <property type="entry name" value="Glyoxalase"/>
    <property type="match status" value="1"/>
</dbReference>
<dbReference type="CDD" id="cd06587">
    <property type="entry name" value="VOC"/>
    <property type="match status" value="1"/>
</dbReference>
<name>A0ABU2JUN7_9ACTN</name>
<gene>
    <name evidence="2" type="ORF">RM844_16710</name>
</gene>
<dbReference type="PROSITE" id="PS51819">
    <property type="entry name" value="VOC"/>
    <property type="match status" value="1"/>
</dbReference>
<organism evidence="2 3">
    <name type="scientific">Streptomyces chisholmiae</name>
    <dbReference type="NCBI Taxonomy" id="3075540"/>
    <lineage>
        <taxon>Bacteria</taxon>
        <taxon>Bacillati</taxon>
        <taxon>Actinomycetota</taxon>
        <taxon>Actinomycetes</taxon>
        <taxon>Kitasatosporales</taxon>
        <taxon>Streptomycetaceae</taxon>
        <taxon>Streptomyces</taxon>
    </lineage>
</organism>
<accession>A0ABU2JUN7</accession>
<dbReference type="InterPro" id="IPR037523">
    <property type="entry name" value="VOC_core"/>
</dbReference>
<dbReference type="EMBL" id="JAVREO010000009">
    <property type="protein sequence ID" value="MDT0267923.1"/>
    <property type="molecule type" value="Genomic_DNA"/>
</dbReference>
<dbReference type="RefSeq" id="WP_311668003.1">
    <property type="nucleotide sequence ID" value="NZ_JAVREO010000009.1"/>
</dbReference>
<dbReference type="SUPFAM" id="SSF54593">
    <property type="entry name" value="Glyoxalase/Bleomycin resistance protein/Dihydroxybiphenyl dioxygenase"/>
    <property type="match status" value="1"/>
</dbReference>
<comment type="caution">
    <text evidence="2">The sequence shown here is derived from an EMBL/GenBank/DDBJ whole genome shotgun (WGS) entry which is preliminary data.</text>
</comment>
<sequence>MSDFYNAFEMSPVPAPGPEAVAPELFRGIYGMPAFATIPTGDLAASVDFWTRGLGFFELFTIPGRLVHLRRWAFQDVLLVAAEDVPASDMPASNVPASDVPARASAISLSFSCVLNQVDALIEACRAIRPDSVEGPRDTPWNTRDVSVTTPENARIVLTAAKPFDPTSEEARNLAAIGITPPSAAPGDGQR</sequence>
<protein>
    <submittedName>
        <fullName evidence="2">VOC family protein</fullName>
    </submittedName>
</protein>